<dbReference type="RefSeq" id="WP_152981132.1">
    <property type="nucleotide sequence ID" value="NZ_CP101125.1"/>
</dbReference>
<feature type="compositionally biased region" description="Basic and acidic residues" evidence="1">
    <location>
        <begin position="86"/>
        <end position="99"/>
    </location>
</feature>
<accession>A0ABY5EHC6</accession>
<organism evidence="2 3">
    <name type="scientific">Pseudomonas nunensis</name>
    <dbReference type="NCBI Taxonomy" id="2961896"/>
    <lineage>
        <taxon>Bacteria</taxon>
        <taxon>Pseudomonadati</taxon>
        <taxon>Pseudomonadota</taxon>
        <taxon>Gammaproteobacteria</taxon>
        <taxon>Pseudomonadales</taxon>
        <taxon>Pseudomonadaceae</taxon>
        <taxon>Pseudomonas</taxon>
    </lineage>
</organism>
<dbReference type="EMBL" id="CP101125">
    <property type="protein sequence ID" value="UTO14187.1"/>
    <property type="molecule type" value="Genomic_DNA"/>
</dbReference>
<sequence length="136" mass="15475">MNTYIVLHRGSNLVINVTNQTEKPSDTVTHRFIPASDKSLKHLLLMSRRQNSTLVDIGDLMLRSGYIADQVSNGKVGKSKPVTTRHVNERESTMPTDRESTIRHWVENNPDANHHDLSEVFFTGTLVAKAYLSRYR</sequence>
<evidence type="ECO:0000256" key="1">
    <source>
        <dbReference type="SAM" id="MobiDB-lite"/>
    </source>
</evidence>
<name>A0ABY5EHC6_9PSED</name>
<evidence type="ECO:0000313" key="3">
    <source>
        <dbReference type="Proteomes" id="UP001059607"/>
    </source>
</evidence>
<keyword evidence="3" id="KW-1185">Reference proteome</keyword>
<proteinExistence type="predicted"/>
<dbReference type="Proteomes" id="UP001059607">
    <property type="component" value="Chromosome"/>
</dbReference>
<gene>
    <name evidence="2" type="ORF">NK667_29210</name>
</gene>
<evidence type="ECO:0000313" key="2">
    <source>
        <dbReference type="EMBL" id="UTO14187.1"/>
    </source>
</evidence>
<feature type="region of interest" description="Disordered" evidence="1">
    <location>
        <begin position="77"/>
        <end position="99"/>
    </location>
</feature>
<reference evidence="2" key="1">
    <citation type="submission" date="2022-07" db="EMBL/GenBank/DDBJ databases">
        <title>Pseudomonas nunamit sp. nov. an antifungal species isolated from Greenland.</title>
        <authorList>
            <person name="Ntana F."/>
            <person name="Hennessy R.C."/>
            <person name="Zervas A."/>
            <person name="Stougaard P."/>
        </authorList>
    </citation>
    <scope>NUCLEOTIDE SEQUENCE</scope>
    <source>
        <strain evidence="2">In5</strain>
    </source>
</reference>
<protein>
    <submittedName>
        <fullName evidence="2">Uncharacterized protein</fullName>
    </submittedName>
</protein>